<evidence type="ECO:0000313" key="3">
    <source>
        <dbReference type="EMBL" id="MFD0993160.1"/>
    </source>
</evidence>
<dbReference type="Gene3D" id="3.10.620.30">
    <property type="match status" value="1"/>
</dbReference>
<proteinExistence type="predicted"/>
<organism evidence="3 4">
    <name type="scientific">Tenacibaculum geojense</name>
    <dbReference type="NCBI Taxonomy" id="915352"/>
    <lineage>
        <taxon>Bacteria</taxon>
        <taxon>Pseudomonadati</taxon>
        <taxon>Bacteroidota</taxon>
        <taxon>Flavobacteriia</taxon>
        <taxon>Flavobacteriales</taxon>
        <taxon>Flavobacteriaceae</taxon>
        <taxon>Tenacibaculum</taxon>
    </lineage>
</organism>
<keyword evidence="1" id="KW-0732">Signal</keyword>
<evidence type="ECO:0000313" key="4">
    <source>
        <dbReference type="Proteomes" id="UP001597062"/>
    </source>
</evidence>
<sequence length="318" mass="36505">MKLYSTFLFLLFSFCTLAQSMQEVKAVTDTYSGLLTAEKLANRINTDFKTNDAKIKAVYCWITKNIRYDLEEFFNPTRKEFRFSYQTEEEKNQKLLAIKNNTVKKTLQSRKGVCEGYAQTFSKICDLLSIENEVVAGYVKPTYAYLGKPLAQANHAWNAVKLNDEWIFIDTTWGAGFEVNGKWKRQFNQYYFNIPKNKLLKTHLAEKSIWNLQAGSITKELFFNQPIYKTPFLQSDVVLVKPNTGKLQKNNNGLVTILVNKLPPASDVRVGFLGNPYAQKVSVINKQNQQIITVKPPADAQYLFLIIDNEVVLTFLID</sequence>
<keyword evidence="4" id="KW-1185">Reference proteome</keyword>
<dbReference type="InterPro" id="IPR052557">
    <property type="entry name" value="CAP/Cytokinesis_protein"/>
</dbReference>
<dbReference type="Proteomes" id="UP001597062">
    <property type="component" value="Unassembled WGS sequence"/>
</dbReference>
<protein>
    <submittedName>
        <fullName evidence="3">Transglutaminase domain-containing protein</fullName>
    </submittedName>
</protein>
<dbReference type="Pfam" id="PF01841">
    <property type="entry name" value="Transglut_core"/>
    <property type="match status" value="1"/>
</dbReference>
<feature type="chain" id="PRO_5046282146" evidence="1">
    <location>
        <begin position="19"/>
        <end position="318"/>
    </location>
</feature>
<dbReference type="InterPro" id="IPR002931">
    <property type="entry name" value="Transglutaminase-like"/>
</dbReference>
<feature type="signal peptide" evidence="1">
    <location>
        <begin position="1"/>
        <end position="18"/>
    </location>
</feature>
<reference evidence="4" key="1">
    <citation type="journal article" date="2019" name="Int. J. Syst. Evol. Microbiol.">
        <title>The Global Catalogue of Microorganisms (GCM) 10K type strain sequencing project: providing services to taxonomists for standard genome sequencing and annotation.</title>
        <authorList>
            <consortium name="The Broad Institute Genomics Platform"/>
            <consortium name="The Broad Institute Genome Sequencing Center for Infectious Disease"/>
            <person name="Wu L."/>
            <person name="Ma J."/>
        </authorList>
    </citation>
    <scope>NUCLEOTIDE SEQUENCE [LARGE SCALE GENOMIC DNA]</scope>
    <source>
        <strain evidence="4">CCUG 60527</strain>
    </source>
</reference>
<evidence type="ECO:0000259" key="2">
    <source>
        <dbReference type="SMART" id="SM00460"/>
    </source>
</evidence>
<dbReference type="PANTHER" id="PTHR46333:SF2">
    <property type="entry name" value="CYTOKINESIS PROTEIN 3"/>
    <property type="match status" value="1"/>
</dbReference>
<dbReference type="RefSeq" id="WP_386107134.1">
    <property type="nucleotide sequence ID" value="NZ_JBHTJR010000045.1"/>
</dbReference>
<evidence type="ECO:0000256" key="1">
    <source>
        <dbReference type="SAM" id="SignalP"/>
    </source>
</evidence>
<comment type="caution">
    <text evidence="3">The sequence shown here is derived from an EMBL/GenBank/DDBJ whole genome shotgun (WGS) entry which is preliminary data.</text>
</comment>
<dbReference type="SMART" id="SM00460">
    <property type="entry name" value="TGc"/>
    <property type="match status" value="1"/>
</dbReference>
<dbReference type="InterPro" id="IPR038765">
    <property type="entry name" value="Papain-like_cys_pep_sf"/>
</dbReference>
<feature type="domain" description="Transglutaminase-like" evidence="2">
    <location>
        <begin position="106"/>
        <end position="173"/>
    </location>
</feature>
<accession>A0ABW3JSL0</accession>
<dbReference type="EMBL" id="JBHTJR010000045">
    <property type="protein sequence ID" value="MFD0993160.1"/>
    <property type="molecule type" value="Genomic_DNA"/>
</dbReference>
<gene>
    <name evidence="3" type="ORF">ACFQ1U_08080</name>
</gene>
<dbReference type="PANTHER" id="PTHR46333">
    <property type="entry name" value="CYTOKINESIS PROTEIN 3"/>
    <property type="match status" value="1"/>
</dbReference>
<dbReference type="SUPFAM" id="SSF54001">
    <property type="entry name" value="Cysteine proteinases"/>
    <property type="match status" value="1"/>
</dbReference>
<name>A0ABW3JSL0_9FLAO</name>